<dbReference type="STRING" id="1867952.MTBPR1_210018"/>
<name>A0A1C3RGZ4_9PROT</name>
<evidence type="ECO:0000313" key="2">
    <source>
        <dbReference type="Proteomes" id="UP000231658"/>
    </source>
</evidence>
<dbReference type="RefSeq" id="WP_276204541.1">
    <property type="nucleotide sequence ID" value="NZ_FLYE01000014.1"/>
</dbReference>
<accession>A0A1C3RGZ4</accession>
<evidence type="ECO:0000313" key="1">
    <source>
        <dbReference type="EMBL" id="SCA56566.1"/>
    </source>
</evidence>
<keyword evidence="2" id="KW-1185">Reference proteome</keyword>
<sequence length="41" mass="5058">MTDYVYIRVPFYIPKYWALKGQYDDRLSRIFKHQTGDEKSK</sequence>
<organism evidence="1 2">
    <name type="scientific">Candidatus Terasakiella magnetica</name>
    <dbReference type="NCBI Taxonomy" id="1867952"/>
    <lineage>
        <taxon>Bacteria</taxon>
        <taxon>Pseudomonadati</taxon>
        <taxon>Pseudomonadota</taxon>
        <taxon>Alphaproteobacteria</taxon>
        <taxon>Rhodospirillales</taxon>
        <taxon>Terasakiellaceae</taxon>
        <taxon>Terasakiella</taxon>
    </lineage>
</organism>
<dbReference type="Proteomes" id="UP000231658">
    <property type="component" value="Unassembled WGS sequence"/>
</dbReference>
<proteinExistence type="predicted"/>
<gene>
    <name evidence="1" type="ORF">MTBPR1_210018</name>
</gene>
<reference evidence="1 2" key="1">
    <citation type="submission" date="2016-07" db="EMBL/GenBank/DDBJ databases">
        <authorList>
            <person name="Lefevre C.T."/>
        </authorList>
    </citation>
    <scope>NUCLEOTIDE SEQUENCE [LARGE SCALE GENOMIC DNA]</scope>
    <source>
        <strain evidence="1">PR1</strain>
    </source>
</reference>
<protein>
    <submittedName>
        <fullName evidence="1">Uncharacterized protein</fullName>
    </submittedName>
</protein>
<dbReference type="AlphaFoldDB" id="A0A1C3RGZ4"/>
<dbReference type="EMBL" id="FLYE01000014">
    <property type="protein sequence ID" value="SCA56566.1"/>
    <property type="molecule type" value="Genomic_DNA"/>
</dbReference>